<protein>
    <submittedName>
        <fullName evidence="2">Uncharacterized protein</fullName>
    </submittedName>
</protein>
<evidence type="ECO:0000313" key="3">
    <source>
        <dbReference type="Proteomes" id="UP000878956"/>
    </source>
</evidence>
<feature type="transmembrane region" description="Helical" evidence="1">
    <location>
        <begin position="12"/>
        <end position="33"/>
    </location>
</feature>
<keyword evidence="1" id="KW-0472">Membrane</keyword>
<proteinExistence type="predicted"/>
<organism evidence="2 3">
    <name type="scientific">Clostridioides difficile</name>
    <name type="common">Peptoclostridium difficile</name>
    <dbReference type="NCBI Taxonomy" id="1496"/>
    <lineage>
        <taxon>Bacteria</taxon>
        <taxon>Bacillati</taxon>
        <taxon>Bacillota</taxon>
        <taxon>Clostridia</taxon>
        <taxon>Peptostreptococcales</taxon>
        <taxon>Peptostreptococcaceae</taxon>
        <taxon>Clostridioides</taxon>
    </lineage>
</organism>
<evidence type="ECO:0000256" key="1">
    <source>
        <dbReference type="SAM" id="Phobius"/>
    </source>
</evidence>
<keyword evidence="1" id="KW-1133">Transmembrane helix</keyword>
<sequence length="71" mass="7833">MPELEINISISIPIFLVISYLAIVSIVMLGISALNNFTNITSVPINALGSTFGFVIFQLLVSFFENRKIID</sequence>
<dbReference type="EMBL" id="DAEPXK010000008">
    <property type="protein sequence ID" value="HBH1541611.1"/>
    <property type="molecule type" value="Genomic_DNA"/>
</dbReference>
<reference evidence="2" key="2">
    <citation type="submission" date="2021-06" db="EMBL/GenBank/DDBJ databases">
        <authorList>
            <consortium name="NCBI Pathogen Detection Project"/>
        </authorList>
    </citation>
    <scope>NUCLEOTIDE SEQUENCE</scope>
    <source>
        <strain evidence="2">HN1000</strain>
    </source>
</reference>
<evidence type="ECO:0000313" key="2">
    <source>
        <dbReference type="EMBL" id="HBH1541611.1"/>
    </source>
</evidence>
<dbReference type="Proteomes" id="UP000878956">
    <property type="component" value="Unassembled WGS sequence"/>
</dbReference>
<accession>A0AAN5VKB5</accession>
<gene>
    <name evidence="2" type="ORF">KRM00_001073</name>
</gene>
<reference evidence="2" key="1">
    <citation type="journal article" date="2018" name="Genome Biol.">
        <title>SKESA: strategic k-mer extension for scrupulous assemblies.</title>
        <authorList>
            <person name="Souvorov A."/>
            <person name="Agarwala R."/>
            <person name="Lipman D.J."/>
        </authorList>
    </citation>
    <scope>NUCLEOTIDE SEQUENCE</scope>
    <source>
        <strain evidence="2">HN1000</strain>
    </source>
</reference>
<name>A0AAN5VKB5_CLODI</name>
<feature type="transmembrane region" description="Helical" evidence="1">
    <location>
        <begin position="45"/>
        <end position="64"/>
    </location>
</feature>
<comment type="caution">
    <text evidence="2">The sequence shown here is derived from an EMBL/GenBank/DDBJ whole genome shotgun (WGS) entry which is preliminary data.</text>
</comment>
<dbReference type="AlphaFoldDB" id="A0AAN5VKB5"/>
<keyword evidence="1" id="KW-0812">Transmembrane</keyword>